<dbReference type="CDD" id="cd08197">
    <property type="entry name" value="DOIS"/>
    <property type="match status" value="1"/>
</dbReference>
<reference evidence="9" key="1">
    <citation type="submission" date="2009-07" db="EMBL/GenBank/DDBJ databases">
        <authorList>
            <consortium name="US DOE Joint Genome Institute (JGI-PGF)"/>
            <person name="Lucas S."/>
            <person name="Copeland A."/>
            <person name="Lapidus A."/>
            <person name="Glavina del Rio T."/>
            <person name="Tice H."/>
            <person name="Bruce D."/>
            <person name="Goodwin L."/>
            <person name="Pitluck S."/>
            <person name="Larimer F."/>
            <person name="Land M.L."/>
            <person name="Mouttaki H."/>
            <person name="He Z."/>
            <person name="Zhou J."/>
            <person name="Hemme C.L."/>
        </authorList>
    </citation>
    <scope>NUCLEOTIDE SEQUENCE</scope>
    <source>
        <strain evidence="9">DSM 2782</strain>
    </source>
</reference>
<reference evidence="9" key="2">
    <citation type="submission" date="2011-01" db="EMBL/GenBank/DDBJ databases">
        <title>The Non-contiguous Finished genome of Clostridium papyrosolvens.</title>
        <authorList>
            <person name="Lucas S."/>
            <person name="Copeland A."/>
            <person name="Lapidus A."/>
            <person name="Cheng J.-F."/>
            <person name="Goodwin L."/>
            <person name="Pitluck S."/>
            <person name="Misra M."/>
            <person name="Chertkov O."/>
            <person name="Detter J.C."/>
            <person name="Han C."/>
            <person name="Tapia R."/>
            <person name="Land M."/>
            <person name="Hauser L."/>
            <person name="Kyrpides N."/>
            <person name="Ivanova N."/>
            <person name="Pagani I."/>
            <person name="Mouttaki H."/>
            <person name="He Z."/>
            <person name="Zhou J."/>
            <person name="Hemme C.L."/>
            <person name="Woyke T."/>
        </authorList>
    </citation>
    <scope>NUCLEOTIDE SEQUENCE [LARGE SCALE GENOMIC DNA]</scope>
    <source>
        <strain evidence="9">DSM 2782</strain>
    </source>
</reference>
<dbReference type="GO" id="GO:0003856">
    <property type="term" value="F:3-dehydroquinate synthase activity"/>
    <property type="evidence" value="ECO:0007669"/>
    <property type="project" value="UniProtKB-EC"/>
</dbReference>
<keyword evidence="10" id="KW-1185">Reference proteome</keyword>
<evidence type="ECO:0000313" key="10">
    <source>
        <dbReference type="Proteomes" id="UP000003860"/>
    </source>
</evidence>
<dbReference type="PIRSF" id="PIRSF001455">
    <property type="entry name" value="DHQ_synth"/>
    <property type="match status" value="1"/>
</dbReference>
<dbReference type="InterPro" id="IPR056179">
    <property type="entry name" value="DHQS_C"/>
</dbReference>
<evidence type="ECO:0000313" key="9">
    <source>
        <dbReference type="EMBL" id="EGD46633.1"/>
    </source>
</evidence>
<evidence type="ECO:0000256" key="4">
    <source>
        <dbReference type="ARBA" id="ARBA00023027"/>
    </source>
</evidence>
<keyword evidence="5 9" id="KW-0456">Lyase</keyword>
<gene>
    <name evidence="9" type="ORF">Cpap_1015</name>
</gene>
<dbReference type="PANTHER" id="PTHR43622:SF1">
    <property type="entry name" value="3-DEHYDROQUINATE SYNTHASE"/>
    <property type="match status" value="1"/>
</dbReference>
<evidence type="ECO:0000256" key="5">
    <source>
        <dbReference type="ARBA" id="ARBA00023239"/>
    </source>
</evidence>
<evidence type="ECO:0000256" key="3">
    <source>
        <dbReference type="ARBA" id="ARBA00022723"/>
    </source>
</evidence>
<organism evidence="9 10">
    <name type="scientific">Ruminiclostridium papyrosolvens DSM 2782</name>
    <dbReference type="NCBI Taxonomy" id="588581"/>
    <lineage>
        <taxon>Bacteria</taxon>
        <taxon>Bacillati</taxon>
        <taxon>Bacillota</taxon>
        <taxon>Clostridia</taxon>
        <taxon>Eubacteriales</taxon>
        <taxon>Oscillospiraceae</taxon>
        <taxon>Ruminiclostridium</taxon>
    </lineage>
</organism>
<keyword evidence="3" id="KW-0479">Metal-binding</keyword>
<dbReference type="PANTHER" id="PTHR43622">
    <property type="entry name" value="3-DEHYDROQUINATE SYNTHASE"/>
    <property type="match status" value="1"/>
</dbReference>
<dbReference type="eggNOG" id="COG0337">
    <property type="taxonomic scope" value="Bacteria"/>
</dbReference>
<dbReference type="Gene3D" id="3.40.50.1970">
    <property type="match status" value="1"/>
</dbReference>
<name>F1TG14_9FIRM</name>
<dbReference type="EMBL" id="ACXX02000012">
    <property type="protein sequence ID" value="EGD46633.1"/>
    <property type="molecule type" value="Genomic_DNA"/>
</dbReference>
<evidence type="ECO:0000256" key="2">
    <source>
        <dbReference type="ARBA" id="ARBA00001941"/>
    </source>
</evidence>
<protein>
    <submittedName>
        <fullName evidence="9">3-dehydroquinate synthase</fullName>
        <ecNumber evidence="9">4.2.3.4</ecNumber>
    </submittedName>
</protein>
<dbReference type="InterPro" id="IPR030963">
    <property type="entry name" value="DHQ_synth_fam"/>
</dbReference>
<comment type="cofactor">
    <cofactor evidence="2">
        <name>Co(2+)</name>
        <dbReference type="ChEBI" id="CHEBI:48828"/>
    </cofactor>
</comment>
<dbReference type="Proteomes" id="UP000003860">
    <property type="component" value="Unassembled WGS sequence"/>
</dbReference>
<dbReference type="InterPro" id="IPR030960">
    <property type="entry name" value="DHQS/DOIS_N"/>
</dbReference>
<sequence length="381" mass="42703">MESLECLEETYYTYNIRFGNNSFKYFLYNNELNDCTRLLNELTDIESFVIIADKNVADICGQSLVEQISKEYKCDLILFECTEKNKSLDGLQQLIEKVLLLKATRRTCIIGLGGGICGNISGMVASLLFRGLKFVHIPTTLMAILDSVLSLKQAINSKLGKNLIGTFYTPDMVITSTQFLSTLPNKEVISGLCEVIKNSLTILPETITRLLDMLNSECIYSWQDYRYFIDMSIQAKEQVMKNDPFEINEGLILEYGHTIGHAIELADARGISHGEAVGLGMLCAARISHTLGYLSEQEVYLHKELLEKAGAPTIIPAHIDSDTIMSIMKFDNKRGYISNMPDTVQLLLLGSIGKPLKNQNGALITLVPEEIVIQEIKKMYR</sequence>
<feature type="domain" description="3-dehydroquinate synthase N-terminal" evidence="7">
    <location>
        <begin position="80"/>
        <end position="189"/>
    </location>
</feature>
<dbReference type="SUPFAM" id="SSF56796">
    <property type="entry name" value="Dehydroquinate synthase-like"/>
    <property type="match status" value="1"/>
</dbReference>
<dbReference type="EC" id="4.2.3.4" evidence="9"/>
<comment type="cofactor">
    <cofactor evidence="1">
        <name>NAD(+)</name>
        <dbReference type="ChEBI" id="CHEBI:57540"/>
    </cofactor>
</comment>
<evidence type="ECO:0000256" key="6">
    <source>
        <dbReference type="ARBA" id="ARBA00023285"/>
    </source>
</evidence>
<dbReference type="GO" id="GO:0046872">
    <property type="term" value="F:metal ion binding"/>
    <property type="evidence" value="ECO:0007669"/>
    <property type="project" value="UniProtKB-KW"/>
</dbReference>
<evidence type="ECO:0000259" key="7">
    <source>
        <dbReference type="Pfam" id="PF01761"/>
    </source>
</evidence>
<dbReference type="RefSeq" id="WP_004621023.1">
    <property type="nucleotide sequence ID" value="NZ_ACXX02000012.1"/>
</dbReference>
<dbReference type="AlphaFoldDB" id="F1TG14"/>
<dbReference type="GO" id="GO:0009073">
    <property type="term" value="P:aromatic amino acid family biosynthetic process"/>
    <property type="evidence" value="ECO:0007669"/>
    <property type="project" value="InterPro"/>
</dbReference>
<keyword evidence="6" id="KW-0170">Cobalt</keyword>
<dbReference type="Gene3D" id="1.20.1090.10">
    <property type="entry name" value="Dehydroquinate synthase-like - alpha domain"/>
    <property type="match status" value="1"/>
</dbReference>
<accession>F1TG14</accession>
<dbReference type="InterPro" id="IPR050071">
    <property type="entry name" value="Dehydroquinate_synthase"/>
</dbReference>
<dbReference type="STRING" id="588581.Cpap_1015"/>
<keyword evidence="4" id="KW-0520">NAD</keyword>
<comment type="caution">
    <text evidence="9">The sequence shown here is derived from an EMBL/GenBank/DDBJ whole genome shotgun (WGS) entry which is preliminary data.</text>
</comment>
<feature type="domain" description="3-dehydroquinate synthase C-terminal" evidence="8">
    <location>
        <begin position="191"/>
        <end position="333"/>
    </location>
</feature>
<evidence type="ECO:0000256" key="1">
    <source>
        <dbReference type="ARBA" id="ARBA00001911"/>
    </source>
</evidence>
<dbReference type="OrthoDB" id="9806583at2"/>
<evidence type="ECO:0000259" key="8">
    <source>
        <dbReference type="Pfam" id="PF24621"/>
    </source>
</evidence>
<proteinExistence type="predicted"/>
<dbReference type="Pfam" id="PF01761">
    <property type="entry name" value="DHQ_synthase"/>
    <property type="match status" value="1"/>
</dbReference>
<dbReference type="Pfam" id="PF24621">
    <property type="entry name" value="DHQS_C"/>
    <property type="match status" value="1"/>
</dbReference>